<feature type="signal peptide" evidence="1">
    <location>
        <begin position="1"/>
        <end position="23"/>
    </location>
</feature>
<dbReference type="EMBL" id="JABXBU010000015">
    <property type="protein sequence ID" value="KAF8787890.1"/>
    <property type="molecule type" value="Genomic_DNA"/>
</dbReference>
<reference evidence="2" key="2">
    <citation type="submission" date="2020-06" db="EMBL/GenBank/DDBJ databases">
        <authorList>
            <person name="Sheffer M."/>
        </authorList>
    </citation>
    <scope>NUCLEOTIDE SEQUENCE</scope>
</reference>
<name>A0A8T0FF48_ARGBR</name>
<sequence length="118" mass="13468">MGGQWKVILSAVFLVIAYGTVSASRVKRQNEEMSEIEKILENPISEKFLASWKNPGTKISKMSPMMKKLMPMVIRSSSSVELSGPCMSAMFKMLMGMRQGKLWPYLSKDFKLYFLDIF</sequence>
<reference evidence="2" key="1">
    <citation type="journal article" date="2020" name="bioRxiv">
        <title>Chromosome-level reference genome of the European wasp spider Argiope bruennichi: a resource for studies on range expansion and evolutionary adaptation.</title>
        <authorList>
            <person name="Sheffer M.M."/>
            <person name="Hoppe A."/>
            <person name="Krehenwinkel H."/>
            <person name="Uhl G."/>
            <person name="Kuss A.W."/>
            <person name="Jensen L."/>
            <person name="Jensen C."/>
            <person name="Gillespie R.G."/>
            <person name="Hoff K.J."/>
            <person name="Prost S."/>
        </authorList>
    </citation>
    <scope>NUCLEOTIDE SEQUENCE</scope>
</reference>
<gene>
    <name evidence="2" type="ORF">HNY73_009442</name>
</gene>
<organism evidence="2 3">
    <name type="scientific">Argiope bruennichi</name>
    <name type="common">Wasp spider</name>
    <name type="synonym">Aranea bruennichi</name>
    <dbReference type="NCBI Taxonomy" id="94029"/>
    <lineage>
        <taxon>Eukaryota</taxon>
        <taxon>Metazoa</taxon>
        <taxon>Ecdysozoa</taxon>
        <taxon>Arthropoda</taxon>
        <taxon>Chelicerata</taxon>
        <taxon>Arachnida</taxon>
        <taxon>Araneae</taxon>
        <taxon>Araneomorphae</taxon>
        <taxon>Entelegynae</taxon>
        <taxon>Araneoidea</taxon>
        <taxon>Araneidae</taxon>
        <taxon>Argiope</taxon>
    </lineage>
</organism>
<proteinExistence type="predicted"/>
<evidence type="ECO:0000313" key="3">
    <source>
        <dbReference type="Proteomes" id="UP000807504"/>
    </source>
</evidence>
<evidence type="ECO:0000313" key="2">
    <source>
        <dbReference type="EMBL" id="KAF8787890.1"/>
    </source>
</evidence>
<keyword evidence="1" id="KW-0732">Signal</keyword>
<dbReference type="Proteomes" id="UP000807504">
    <property type="component" value="Unassembled WGS sequence"/>
</dbReference>
<feature type="chain" id="PRO_5035738084" evidence="1">
    <location>
        <begin position="24"/>
        <end position="118"/>
    </location>
</feature>
<accession>A0A8T0FF48</accession>
<evidence type="ECO:0000256" key="1">
    <source>
        <dbReference type="SAM" id="SignalP"/>
    </source>
</evidence>
<keyword evidence="3" id="KW-1185">Reference proteome</keyword>
<protein>
    <submittedName>
        <fullName evidence="2">Uncharacterized protein</fullName>
    </submittedName>
</protein>
<comment type="caution">
    <text evidence="2">The sequence shown here is derived from an EMBL/GenBank/DDBJ whole genome shotgun (WGS) entry which is preliminary data.</text>
</comment>
<dbReference type="AlphaFoldDB" id="A0A8T0FF48"/>